<dbReference type="Gene3D" id="1.10.10.60">
    <property type="entry name" value="Homeodomain-like"/>
    <property type="match status" value="1"/>
</dbReference>
<dbReference type="InterPro" id="IPR058031">
    <property type="entry name" value="AAA_lid_NorR"/>
</dbReference>
<sequence>MALPPLPTPPQPPSTAAVRPGILVVDDEPRSVEVIARVLDEDFEVFTALSAAEALRILETEWVQVVFSDQRMPEMSGVEFLTQVRERWPDVLRIVITGYIDPEDIIGAINTAGIHQFITKPWHPDHLLLTARNAARTYQLQREHERLSNELKLAAGVAESRVASRRERVRRQYRFDSLVRAPGSPIDEVCRKAAQVAGFNVPVLVLGETGTGKELLARAIHYGSPRADRPFYGENCGAIPDELLESELFGHKKGAFTGAHTNRLGLLEQADGGTIFLDEIGDISPAFQVKLLRFLQEGEIRPVGSNETRRVDVRVIAATHRDLTAEVRAGRFREDLYYRLCTMTLTMPPLRDHPADIPVLARHILDRLMAAHGKTVKGFTGETLACLEAYGWPGNVRELQNEIMRMLVLCEGDWLGAELLSDTVLRGAAMAAGGRRGHAVDGAAVREITASGIAVPGPAIDGRPPGGPWDGAAALEVLAQGGPLKTRIERIEAGILLETLVRCRWNKSRAADELGLSRMGLRAKLERYGIERGPAAQRH</sequence>
<dbReference type="Gene3D" id="3.40.50.2300">
    <property type="match status" value="1"/>
</dbReference>
<name>A0A2S2CZ26_9PROT</name>
<keyword evidence="12" id="KW-1185">Reference proteome</keyword>
<feature type="modified residue" description="4-aspartylphosphate" evidence="8">
    <location>
        <position position="69"/>
    </location>
</feature>
<keyword evidence="8" id="KW-0597">Phosphoprotein</keyword>
<dbReference type="GO" id="GO:0005524">
    <property type="term" value="F:ATP binding"/>
    <property type="evidence" value="ECO:0007669"/>
    <property type="project" value="UniProtKB-KW"/>
</dbReference>
<dbReference type="Pfam" id="PF02954">
    <property type="entry name" value="HTH_8"/>
    <property type="match status" value="1"/>
</dbReference>
<keyword evidence="5" id="KW-0238">DNA-binding</keyword>
<keyword evidence="1" id="KW-0547">Nucleotide-binding</keyword>
<dbReference type="InterPro" id="IPR009057">
    <property type="entry name" value="Homeodomain-like_sf"/>
</dbReference>
<dbReference type="SMART" id="SM00448">
    <property type="entry name" value="REC"/>
    <property type="match status" value="1"/>
</dbReference>
<evidence type="ECO:0000256" key="8">
    <source>
        <dbReference type="PROSITE-ProRule" id="PRU00169"/>
    </source>
</evidence>
<evidence type="ECO:0000256" key="3">
    <source>
        <dbReference type="ARBA" id="ARBA00023012"/>
    </source>
</evidence>
<dbReference type="Proteomes" id="UP000245629">
    <property type="component" value="Plasmid unnamed2"/>
</dbReference>
<dbReference type="Gene3D" id="3.40.50.300">
    <property type="entry name" value="P-loop containing nucleotide triphosphate hydrolases"/>
    <property type="match status" value="1"/>
</dbReference>
<evidence type="ECO:0000259" key="9">
    <source>
        <dbReference type="PROSITE" id="PS50045"/>
    </source>
</evidence>
<dbReference type="CDD" id="cd17596">
    <property type="entry name" value="REC_HupR"/>
    <property type="match status" value="1"/>
</dbReference>
<dbReference type="GO" id="GO:0006355">
    <property type="term" value="P:regulation of DNA-templated transcription"/>
    <property type="evidence" value="ECO:0007669"/>
    <property type="project" value="InterPro"/>
</dbReference>
<dbReference type="PANTHER" id="PTHR32071:SF117">
    <property type="entry name" value="PTS-DEPENDENT DIHYDROXYACETONE KINASE OPERON REGULATORY PROTEIN-RELATED"/>
    <property type="match status" value="1"/>
</dbReference>
<dbReference type="RefSeq" id="WP_109333294.1">
    <property type="nucleotide sequence ID" value="NZ_CP029357.1"/>
</dbReference>
<dbReference type="InterPro" id="IPR027417">
    <property type="entry name" value="P-loop_NTPase"/>
</dbReference>
<dbReference type="PROSITE" id="PS50110">
    <property type="entry name" value="RESPONSE_REGULATORY"/>
    <property type="match status" value="1"/>
</dbReference>
<dbReference type="InterPro" id="IPR011006">
    <property type="entry name" value="CheY-like_superfamily"/>
</dbReference>
<dbReference type="InterPro" id="IPR025662">
    <property type="entry name" value="Sigma_54_int_dom_ATP-bd_1"/>
</dbReference>
<evidence type="ECO:0000256" key="5">
    <source>
        <dbReference type="ARBA" id="ARBA00023125"/>
    </source>
</evidence>
<feature type="domain" description="Sigma-54 factor interaction" evidence="9">
    <location>
        <begin position="179"/>
        <end position="408"/>
    </location>
</feature>
<dbReference type="SMART" id="SM00382">
    <property type="entry name" value="AAA"/>
    <property type="match status" value="1"/>
</dbReference>
<evidence type="ECO:0000256" key="4">
    <source>
        <dbReference type="ARBA" id="ARBA00023015"/>
    </source>
</evidence>
<dbReference type="InterPro" id="IPR003593">
    <property type="entry name" value="AAA+_ATPase"/>
</dbReference>
<protein>
    <submittedName>
        <fullName evidence="11">Sigma-54-dependent Fis family transcriptional regulator</fullName>
    </submittedName>
</protein>
<dbReference type="SUPFAM" id="SSF46689">
    <property type="entry name" value="Homeodomain-like"/>
    <property type="match status" value="1"/>
</dbReference>
<feature type="domain" description="Response regulatory" evidence="10">
    <location>
        <begin position="21"/>
        <end position="135"/>
    </location>
</feature>
<keyword evidence="6" id="KW-0010">Activator</keyword>
<evidence type="ECO:0000256" key="6">
    <source>
        <dbReference type="ARBA" id="ARBA00023159"/>
    </source>
</evidence>
<evidence type="ECO:0000313" key="12">
    <source>
        <dbReference type="Proteomes" id="UP000245629"/>
    </source>
</evidence>
<accession>A0A2S2CZ26</accession>
<dbReference type="PANTHER" id="PTHR32071">
    <property type="entry name" value="TRANSCRIPTIONAL REGULATORY PROTEIN"/>
    <property type="match status" value="1"/>
</dbReference>
<dbReference type="InterPro" id="IPR002078">
    <property type="entry name" value="Sigma_54_int"/>
</dbReference>
<dbReference type="Pfam" id="PF00072">
    <property type="entry name" value="Response_reg"/>
    <property type="match status" value="1"/>
</dbReference>
<keyword evidence="4" id="KW-0805">Transcription regulation</keyword>
<dbReference type="InterPro" id="IPR025943">
    <property type="entry name" value="Sigma_54_int_dom_ATP-bd_2"/>
</dbReference>
<dbReference type="Gene3D" id="1.10.8.60">
    <property type="match status" value="1"/>
</dbReference>
<dbReference type="SUPFAM" id="SSF52540">
    <property type="entry name" value="P-loop containing nucleoside triphosphate hydrolases"/>
    <property type="match status" value="1"/>
</dbReference>
<dbReference type="PROSITE" id="PS00675">
    <property type="entry name" value="SIGMA54_INTERACT_1"/>
    <property type="match status" value="1"/>
</dbReference>
<dbReference type="EMBL" id="CP029357">
    <property type="protein sequence ID" value="AWK89718.1"/>
    <property type="molecule type" value="Genomic_DNA"/>
</dbReference>
<proteinExistence type="predicted"/>
<dbReference type="PROSITE" id="PS00688">
    <property type="entry name" value="SIGMA54_INTERACT_3"/>
    <property type="match status" value="1"/>
</dbReference>
<keyword evidence="11" id="KW-0614">Plasmid</keyword>
<dbReference type="FunFam" id="3.40.50.300:FF:000006">
    <property type="entry name" value="DNA-binding transcriptional regulator NtrC"/>
    <property type="match status" value="1"/>
</dbReference>
<evidence type="ECO:0000313" key="11">
    <source>
        <dbReference type="EMBL" id="AWK89718.1"/>
    </source>
</evidence>
<evidence type="ECO:0000256" key="2">
    <source>
        <dbReference type="ARBA" id="ARBA00022840"/>
    </source>
</evidence>
<keyword evidence="2" id="KW-0067">ATP-binding</keyword>
<keyword evidence="7" id="KW-0804">Transcription</keyword>
<organism evidence="11 12">
    <name type="scientific">Azospirillum thermophilum</name>
    <dbReference type="NCBI Taxonomy" id="2202148"/>
    <lineage>
        <taxon>Bacteria</taxon>
        <taxon>Pseudomonadati</taxon>
        <taxon>Pseudomonadota</taxon>
        <taxon>Alphaproteobacteria</taxon>
        <taxon>Rhodospirillales</taxon>
        <taxon>Azospirillaceae</taxon>
        <taxon>Azospirillum</taxon>
    </lineage>
</organism>
<dbReference type="CDD" id="cd00009">
    <property type="entry name" value="AAA"/>
    <property type="match status" value="1"/>
</dbReference>
<evidence type="ECO:0000256" key="1">
    <source>
        <dbReference type="ARBA" id="ARBA00022741"/>
    </source>
</evidence>
<dbReference type="InterPro" id="IPR002197">
    <property type="entry name" value="HTH_Fis"/>
</dbReference>
<dbReference type="Pfam" id="PF25601">
    <property type="entry name" value="AAA_lid_14"/>
    <property type="match status" value="1"/>
</dbReference>
<dbReference type="GO" id="GO:0000160">
    <property type="term" value="P:phosphorelay signal transduction system"/>
    <property type="evidence" value="ECO:0007669"/>
    <property type="project" value="UniProtKB-KW"/>
</dbReference>
<gene>
    <name evidence="11" type="ORF">DEW08_27435</name>
</gene>
<geneLocation type="plasmid" evidence="11 12">
    <name>unnamed2</name>
</geneLocation>
<dbReference type="SUPFAM" id="SSF52172">
    <property type="entry name" value="CheY-like"/>
    <property type="match status" value="1"/>
</dbReference>
<dbReference type="InterPro" id="IPR025944">
    <property type="entry name" value="Sigma_54_int_dom_CS"/>
</dbReference>
<dbReference type="PROSITE" id="PS50045">
    <property type="entry name" value="SIGMA54_INTERACT_4"/>
    <property type="match status" value="1"/>
</dbReference>
<keyword evidence="3" id="KW-0902">Two-component regulatory system</keyword>
<dbReference type="GO" id="GO:0043565">
    <property type="term" value="F:sequence-specific DNA binding"/>
    <property type="evidence" value="ECO:0007669"/>
    <property type="project" value="InterPro"/>
</dbReference>
<dbReference type="AlphaFoldDB" id="A0A2S2CZ26"/>
<evidence type="ECO:0000259" key="10">
    <source>
        <dbReference type="PROSITE" id="PS50110"/>
    </source>
</evidence>
<dbReference type="PROSITE" id="PS00676">
    <property type="entry name" value="SIGMA54_INTERACT_2"/>
    <property type="match status" value="1"/>
</dbReference>
<dbReference type="PRINTS" id="PR01590">
    <property type="entry name" value="HTHFIS"/>
</dbReference>
<reference evidence="12" key="1">
    <citation type="submission" date="2018-05" db="EMBL/GenBank/DDBJ databases">
        <title>Azospirillum thermophila sp. nov., a novel isolated from hot spring.</title>
        <authorList>
            <person name="Zhao Z."/>
        </authorList>
    </citation>
    <scope>NUCLEOTIDE SEQUENCE [LARGE SCALE GENOMIC DNA]</scope>
    <source>
        <strain evidence="12">CFH 70021</strain>
        <plasmid evidence="12">unnamed2</plasmid>
    </source>
</reference>
<dbReference type="Pfam" id="PF00158">
    <property type="entry name" value="Sigma54_activat"/>
    <property type="match status" value="1"/>
</dbReference>
<dbReference type="OrthoDB" id="9770562at2"/>
<dbReference type="InterPro" id="IPR001789">
    <property type="entry name" value="Sig_transdc_resp-reg_receiver"/>
</dbReference>
<dbReference type="KEGG" id="azz:DEW08_27435"/>
<evidence type="ECO:0000256" key="7">
    <source>
        <dbReference type="ARBA" id="ARBA00023163"/>
    </source>
</evidence>